<sequence length="1468" mass="159632">MDENKDRVVSVSESIVTESTTTTTTTTTTEHVAGEDLSFQGQIDGAFDSCNGDDLMVEVLGSEVYVGGVCTSGSGENLDDDDNVGRSVSVDAEVGSERPVSVGRDGGAVDGLDLRDAGVSGGEAVNQGTGAGNEASLGVSEPVEEKGEVVGGVVMGDENLEVVVAEDRERESQVVSGGDEVQDVENRGTGGETEANSVAEEKGVQGEMRGVGESTVKDVVLGGSDASEEVSKQEVEALGEKVGDPVIKSGIEGSSVDSKGVESQVVEEVDVMESAEIRSGLATEAVEQEKKAVGDGTDAVNGLETHEVGLPDGVQNHGIETMVTDSATVDNSSAEPQVNEGKSVVISSKVAVVEADTTGENFSCLVEKQQVKIEVDGGSENHSNVNAESESLGQLTQMVVENEVTITDYEVVLDSEQDESLKPEQYYESNMGQEMEVDIKVQDAEQVDTGVRQEVFVSNNEVPGPTEHLKSEDHLEKSVASDVSPVCADAVQEMQVEEKIAEAQQVGLDEGQQIEVEKQQGASEKLGSLTENEGHVYGDTTYSHQHTVVGAEGTPASDNVPYSSEEGVLPLSSVNDETQALENVDIAPMDTEEVLISAIEVPGHADNDQKFSGKECTDKGVTTDNDASERNATEGTGVEEQVIAADEFGLHGEQELAAFKEVTDSEQPNAGEDKVINGGSVESGSSSIVQQPSYELPPEDEGVFSVPDLVWGKVKSHPWWPGQIFDFTDASEKAMKHHKKDCYLVAYFGDRTFAWNEASTLKPFRTHFSQMEKQGNAETFQNAVNCALEEVSRRVGLGLACSCIQKDLCNRIKYQIVENAGIRPESNRREGVDESTSARFFQADKLIEYVKALAGSPSGGSDHLELVIAKAQLLAFCRFKGFSSLPEFQFCGDLVENDTAGPRFQDDVYPGEIFEHTSPLSKDDEQTASGQETLKAHNSSYHNKRKHNLRDSVHPKIKEKSLTELMGSAVDFPDDDVPSGKRRKGADNHDDLTSIDGRKTISVAKVSNVPKQSFKIGDCIRRVASQLTGSPTAKGNSERVQKLDGTSDRPVDGYDVSVQSSEGRVIDPTEYSSLDELLLQLQFIAQDPLKEYNFSNVIVNFFCDFRNSVIAGQQSGTEHVPVEKVGGKRKKVSPETFEFDDMNDTYWTDRVIQNGSEEQLPRRSRKKDQAASQPEKSLQEGRRPYSRKPRYSSNDHALTPVKPAESVNVNAPTQLIMSFSDFRSVPSEATLNKMFRRFGPLKEADTEVDRESSRARVVFKKGSDAEIAHSSAAKFNIFGPTLVNYELSYAPLDQFKPTPVAITQDHEMQLDLSGHDHEMHLHEMHLGLSAHDHEMHLDLSNLSEFEVNLGKQMLKEMSIMDGVWQRCYMTWTTAQAAKGGNQIVCSSGYPFFTLPWLLRLAARFFIAVFCTPLSVLSFMITRFKYGSCCLLKTGKEFLFPVYAFVLVMATVTEHGSSRASSSNFPGNK</sequence>
<feature type="compositionally biased region" description="Low complexity" evidence="1">
    <location>
        <begin position="678"/>
        <end position="687"/>
    </location>
</feature>
<dbReference type="Proteomes" id="UP001187192">
    <property type="component" value="Unassembled WGS sequence"/>
</dbReference>
<feature type="region of interest" description="Disordered" evidence="1">
    <location>
        <begin position="675"/>
        <end position="696"/>
    </location>
</feature>
<evidence type="ECO:0000313" key="4">
    <source>
        <dbReference type="EMBL" id="GMN51170.1"/>
    </source>
</evidence>
<feature type="compositionally biased region" description="Basic and acidic residues" evidence="1">
    <location>
        <begin position="985"/>
        <end position="994"/>
    </location>
</feature>
<keyword evidence="5" id="KW-1185">Reference proteome</keyword>
<evidence type="ECO:0000256" key="1">
    <source>
        <dbReference type="SAM" id="MobiDB-lite"/>
    </source>
</evidence>
<feature type="transmembrane region" description="Helical" evidence="2">
    <location>
        <begin position="1396"/>
        <end position="1416"/>
    </location>
</feature>
<feature type="compositionally biased region" description="Low complexity" evidence="1">
    <location>
        <begin position="9"/>
        <end position="28"/>
    </location>
</feature>
<proteinExistence type="predicted"/>
<organism evidence="4 5">
    <name type="scientific">Ficus carica</name>
    <name type="common">Common fig</name>
    <dbReference type="NCBI Taxonomy" id="3494"/>
    <lineage>
        <taxon>Eukaryota</taxon>
        <taxon>Viridiplantae</taxon>
        <taxon>Streptophyta</taxon>
        <taxon>Embryophyta</taxon>
        <taxon>Tracheophyta</taxon>
        <taxon>Spermatophyta</taxon>
        <taxon>Magnoliopsida</taxon>
        <taxon>eudicotyledons</taxon>
        <taxon>Gunneridae</taxon>
        <taxon>Pentapetalae</taxon>
        <taxon>rosids</taxon>
        <taxon>fabids</taxon>
        <taxon>Rosales</taxon>
        <taxon>Moraceae</taxon>
        <taxon>Ficeae</taxon>
        <taxon>Ficus</taxon>
    </lineage>
</organism>
<feature type="region of interest" description="Disordered" evidence="1">
    <location>
        <begin position="123"/>
        <end position="143"/>
    </location>
</feature>
<feature type="compositionally biased region" description="Basic and acidic residues" evidence="1">
    <location>
        <begin position="1036"/>
        <end position="1052"/>
    </location>
</feature>
<comment type="caution">
    <text evidence="4">The sequence shown here is derived from an EMBL/GenBank/DDBJ whole genome shotgun (WGS) entry which is preliminary data.</text>
</comment>
<feature type="domain" description="PWWP" evidence="3">
    <location>
        <begin position="706"/>
        <end position="767"/>
    </location>
</feature>
<feature type="region of interest" description="Disordered" evidence="1">
    <location>
        <begin position="168"/>
        <end position="196"/>
    </location>
</feature>
<dbReference type="SMART" id="SM00293">
    <property type="entry name" value="PWWP"/>
    <property type="match status" value="1"/>
</dbReference>
<feature type="compositionally biased region" description="Polar residues" evidence="1">
    <location>
        <begin position="927"/>
        <end position="941"/>
    </location>
</feature>
<dbReference type="InterPro" id="IPR053063">
    <property type="entry name" value="PWWP_domain_containing_PDP"/>
</dbReference>
<feature type="compositionally biased region" description="Basic and acidic residues" evidence="1">
    <location>
        <begin position="949"/>
        <end position="962"/>
    </location>
</feature>
<feature type="compositionally biased region" description="Basic and acidic residues" evidence="1">
    <location>
        <begin position="604"/>
        <end position="618"/>
    </location>
</feature>
<feature type="region of interest" description="Disordered" evidence="1">
    <location>
        <begin position="914"/>
        <end position="994"/>
    </location>
</feature>
<dbReference type="PANTHER" id="PTHR42851:SF4">
    <property type="entry name" value="PWWP DOMAIN-CONTAINING PROTEIN"/>
    <property type="match status" value="1"/>
</dbReference>
<keyword evidence="2" id="KW-0472">Membrane</keyword>
<dbReference type="PANTHER" id="PTHR42851">
    <property type="entry name" value="ALDOLASE-RELATED"/>
    <property type="match status" value="1"/>
</dbReference>
<dbReference type="CDD" id="cd05162">
    <property type="entry name" value="PWWP"/>
    <property type="match status" value="1"/>
</dbReference>
<keyword evidence="2" id="KW-1133">Transmembrane helix</keyword>
<protein>
    <recommendedName>
        <fullName evidence="3">PWWP domain-containing protein</fullName>
    </recommendedName>
</protein>
<keyword evidence="2" id="KW-0812">Transmembrane</keyword>
<feature type="region of interest" description="Disordered" evidence="1">
    <location>
        <begin position="1"/>
        <end position="28"/>
    </location>
</feature>
<accession>A0AA88AFH6</accession>
<feature type="region of interest" description="Disordered" evidence="1">
    <location>
        <begin position="1153"/>
        <end position="1205"/>
    </location>
</feature>
<evidence type="ECO:0000259" key="3">
    <source>
        <dbReference type="PROSITE" id="PS50812"/>
    </source>
</evidence>
<dbReference type="Gene3D" id="2.30.30.140">
    <property type="match status" value="1"/>
</dbReference>
<gene>
    <name evidence="4" type="ORF">TIFTF001_020327</name>
</gene>
<dbReference type="SUPFAM" id="SSF63748">
    <property type="entry name" value="Tudor/PWWP/MBT"/>
    <property type="match status" value="1"/>
</dbReference>
<dbReference type="PROSITE" id="PS50812">
    <property type="entry name" value="PWWP"/>
    <property type="match status" value="1"/>
</dbReference>
<name>A0AA88AFH6_FICCA</name>
<dbReference type="EMBL" id="BTGU01000036">
    <property type="protein sequence ID" value="GMN51170.1"/>
    <property type="molecule type" value="Genomic_DNA"/>
</dbReference>
<evidence type="ECO:0000313" key="5">
    <source>
        <dbReference type="Proteomes" id="UP001187192"/>
    </source>
</evidence>
<feature type="region of interest" description="Disordered" evidence="1">
    <location>
        <begin position="604"/>
        <end position="636"/>
    </location>
</feature>
<feature type="region of interest" description="Disordered" evidence="1">
    <location>
        <begin position="1027"/>
        <end position="1054"/>
    </location>
</feature>
<evidence type="ECO:0000256" key="2">
    <source>
        <dbReference type="SAM" id="Phobius"/>
    </source>
</evidence>
<dbReference type="Pfam" id="PF00855">
    <property type="entry name" value="PWWP"/>
    <property type="match status" value="1"/>
</dbReference>
<reference evidence="4" key="1">
    <citation type="submission" date="2023-07" db="EMBL/GenBank/DDBJ databases">
        <title>draft genome sequence of fig (Ficus carica).</title>
        <authorList>
            <person name="Takahashi T."/>
            <person name="Nishimura K."/>
        </authorList>
    </citation>
    <scope>NUCLEOTIDE SEQUENCE</scope>
</reference>
<dbReference type="InterPro" id="IPR000313">
    <property type="entry name" value="PWWP_dom"/>
</dbReference>